<evidence type="ECO:0000256" key="6">
    <source>
        <dbReference type="ARBA" id="ARBA00022884"/>
    </source>
</evidence>
<evidence type="ECO:0000259" key="16">
    <source>
        <dbReference type="PROSITE" id="PS50128"/>
    </source>
</evidence>
<dbReference type="GO" id="GO:0000395">
    <property type="term" value="P:mRNA 5'-splice site recognition"/>
    <property type="evidence" value="ECO:0007669"/>
    <property type="project" value="TreeGrafter"/>
</dbReference>
<dbReference type="Pfam" id="PF09750">
    <property type="entry name" value="DRY_EERY"/>
    <property type="match status" value="1"/>
</dbReference>
<feature type="compositionally biased region" description="Low complexity" evidence="15">
    <location>
        <begin position="896"/>
        <end position="907"/>
    </location>
</feature>
<evidence type="ECO:0000256" key="13">
    <source>
        <dbReference type="ARBA" id="ARBA00078360"/>
    </source>
</evidence>
<dbReference type="FunFam" id="1.10.10.790:FF:000005">
    <property type="entry name" value="Splicing factor, suppressor of white-apricot homolog"/>
    <property type="match status" value="1"/>
</dbReference>
<feature type="compositionally biased region" description="Low complexity" evidence="15">
    <location>
        <begin position="408"/>
        <end position="420"/>
    </location>
</feature>
<feature type="compositionally biased region" description="Basic and acidic residues" evidence="15">
    <location>
        <begin position="516"/>
        <end position="527"/>
    </location>
</feature>
<dbReference type="GO" id="GO:0005634">
    <property type="term" value="C:nucleus"/>
    <property type="evidence" value="ECO:0007669"/>
    <property type="project" value="UniProtKB-SubCell"/>
</dbReference>
<feature type="compositionally biased region" description="Acidic residues" evidence="15">
    <location>
        <begin position="586"/>
        <end position="595"/>
    </location>
</feature>
<feature type="compositionally biased region" description="Basic and acidic residues" evidence="15">
    <location>
        <begin position="631"/>
        <end position="667"/>
    </location>
</feature>
<comment type="subcellular location">
    <subcellularLocation>
        <location evidence="1">Nucleus</location>
    </subcellularLocation>
</comment>
<proteinExistence type="predicted"/>
<evidence type="ECO:0000313" key="18">
    <source>
        <dbReference type="Proteomes" id="UP000694560"/>
    </source>
</evidence>
<evidence type="ECO:0000256" key="11">
    <source>
        <dbReference type="ARBA" id="ARBA00023242"/>
    </source>
</evidence>
<dbReference type="InterPro" id="IPR035967">
    <property type="entry name" value="SWAP/Surp_sf"/>
</dbReference>
<dbReference type="GO" id="GO:0003723">
    <property type="term" value="F:RNA binding"/>
    <property type="evidence" value="ECO:0007669"/>
    <property type="project" value="UniProtKB-KW"/>
</dbReference>
<feature type="compositionally biased region" description="Basic and acidic residues" evidence="15">
    <location>
        <begin position="877"/>
        <end position="895"/>
    </location>
</feature>
<dbReference type="Pfam" id="PF01805">
    <property type="entry name" value="Surp"/>
    <property type="match status" value="2"/>
</dbReference>
<keyword evidence="8" id="KW-0805">Transcription regulation</keyword>
<dbReference type="InterPro" id="IPR000061">
    <property type="entry name" value="Surp"/>
</dbReference>
<dbReference type="Ensembl" id="ENSMCST00000016524.1">
    <property type="protein sequence ID" value="ENSMCSP00000016113.1"/>
    <property type="gene ID" value="ENSMCSG00000010918.1"/>
</dbReference>
<evidence type="ECO:0000256" key="1">
    <source>
        <dbReference type="ARBA" id="ARBA00004123"/>
    </source>
</evidence>
<feature type="compositionally biased region" description="Polar residues" evidence="15">
    <location>
        <begin position="318"/>
        <end position="339"/>
    </location>
</feature>
<feature type="region of interest" description="Disordered" evidence="15">
    <location>
        <begin position="247"/>
        <end position="278"/>
    </location>
</feature>
<feature type="region of interest" description="Disordered" evidence="15">
    <location>
        <begin position="494"/>
        <end position="551"/>
    </location>
</feature>
<evidence type="ECO:0000256" key="15">
    <source>
        <dbReference type="SAM" id="MobiDB-lite"/>
    </source>
</evidence>
<feature type="compositionally biased region" description="Polar residues" evidence="15">
    <location>
        <begin position="600"/>
        <end position="612"/>
    </location>
</feature>
<protein>
    <recommendedName>
        <fullName evidence="12">Splicing factor, suppressor of white-apricot homolog</fullName>
    </recommendedName>
    <alternativeName>
        <fullName evidence="14">Splicing factor, arginine/serine-rich 8</fullName>
    </alternativeName>
    <alternativeName>
        <fullName evidence="13">Suppressor of white apricot protein homolog</fullName>
    </alternativeName>
</protein>
<feature type="region of interest" description="Disordered" evidence="15">
    <location>
        <begin position="1"/>
        <end position="20"/>
    </location>
</feature>
<feature type="compositionally biased region" description="Basic and acidic residues" evidence="15">
    <location>
        <begin position="720"/>
        <end position="739"/>
    </location>
</feature>
<feature type="compositionally biased region" description="Basic residues" evidence="15">
    <location>
        <begin position="740"/>
        <end position="775"/>
    </location>
</feature>
<keyword evidence="4" id="KW-0507">mRNA processing</keyword>
<evidence type="ECO:0000256" key="8">
    <source>
        <dbReference type="ARBA" id="ARBA00023015"/>
    </source>
</evidence>
<feature type="region of interest" description="Disordered" evidence="15">
    <location>
        <begin position="682"/>
        <end position="908"/>
    </location>
</feature>
<feature type="compositionally biased region" description="Low complexity" evidence="15">
    <location>
        <begin position="850"/>
        <end position="861"/>
    </location>
</feature>
<keyword evidence="11" id="KW-0539">Nucleus</keyword>
<dbReference type="AlphaFoldDB" id="A0A8C5U307"/>
<feature type="compositionally biased region" description="Low complexity" evidence="15">
    <location>
        <begin position="694"/>
        <end position="703"/>
    </location>
</feature>
<reference evidence="17" key="2">
    <citation type="submission" date="2025-09" db="UniProtKB">
        <authorList>
            <consortium name="Ensembl"/>
        </authorList>
    </citation>
    <scope>IDENTIFICATION</scope>
</reference>
<feature type="region of interest" description="Disordered" evidence="15">
    <location>
        <begin position="316"/>
        <end position="339"/>
    </location>
</feature>
<dbReference type="PROSITE" id="PS50128">
    <property type="entry name" value="SURP"/>
    <property type="match status" value="2"/>
</dbReference>
<feature type="compositionally biased region" description="Basic residues" evidence="15">
    <location>
        <begin position="783"/>
        <end position="798"/>
    </location>
</feature>
<evidence type="ECO:0000256" key="3">
    <source>
        <dbReference type="ARBA" id="ARBA00022553"/>
    </source>
</evidence>
<keyword evidence="10" id="KW-0508">mRNA splicing</keyword>
<dbReference type="Proteomes" id="UP000694560">
    <property type="component" value="Unplaced"/>
</dbReference>
<keyword evidence="5" id="KW-0677">Repeat</keyword>
<feature type="domain" description="SURP motif" evidence="16">
    <location>
        <begin position="441"/>
        <end position="481"/>
    </location>
</feature>
<reference evidence="17" key="1">
    <citation type="submission" date="2025-08" db="UniProtKB">
        <authorList>
            <consortium name="Ensembl"/>
        </authorList>
    </citation>
    <scope>IDENTIFICATION</scope>
</reference>
<dbReference type="InterPro" id="IPR040397">
    <property type="entry name" value="SWAP"/>
</dbReference>
<dbReference type="PANTHER" id="PTHR13161:SF15">
    <property type="entry name" value="SPLICING FACTOR, SUPPRESSOR OF WHITE-APRICOT HOMOLOG"/>
    <property type="match status" value="1"/>
</dbReference>
<evidence type="ECO:0000256" key="4">
    <source>
        <dbReference type="ARBA" id="ARBA00022664"/>
    </source>
</evidence>
<keyword evidence="7" id="KW-0007">Acetylation</keyword>
<feature type="compositionally biased region" description="Polar residues" evidence="15">
    <location>
        <begin position="495"/>
        <end position="504"/>
    </location>
</feature>
<feature type="compositionally biased region" description="Basic and acidic residues" evidence="15">
    <location>
        <begin position="576"/>
        <end position="585"/>
    </location>
</feature>
<keyword evidence="3" id="KW-0597">Phosphoprotein</keyword>
<feature type="region of interest" description="Disordered" evidence="15">
    <location>
        <begin position="392"/>
        <end position="420"/>
    </location>
</feature>
<feature type="compositionally biased region" description="Basic and acidic residues" evidence="15">
    <location>
        <begin position="799"/>
        <end position="809"/>
    </location>
</feature>
<dbReference type="SMART" id="SM00648">
    <property type="entry name" value="SWAP"/>
    <property type="match status" value="2"/>
</dbReference>
<feature type="compositionally biased region" description="Pro residues" evidence="15">
    <location>
        <begin position="394"/>
        <end position="407"/>
    </location>
</feature>
<evidence type="ECO:0000256" key="12">
    <source>
        <dbReference type="ARBA" id="ARBA00068355"/>
    </source>
</evidence>
<accession>A0A8C5U307</accession>
<keyword evidence="9" id="KW-0804">Transcription</keyword>
<feature type="region of interest" description="Disordered" evidence="15">
    <location>
        <begin position="576"/>
        <end position="668"/>
    </location>
</feature>
<feature type="compositionally biased region" description="Acidic residues" evidence="15">
    <location>
        <begin position="266"/>
        <end position="277"/>
    </location>
</feature>
<dbReference type="Gene3D" id="1.10.10.790">
    <property type="entry name" value="Surp module"/>
    <property type="match status" value="2"/>
</dbReference>
<organism evidence="17 18">
    <name type="scientific">Malurus cyaneus samueli</name>
    <dbReference type="NCBI Taxonomy" id="2593467"/>
    <lineage>
        <taxon>Eukaryota</taxon>
        <taxon>Metazoa</taxon>
        <taxon>Chordata</taxon>
        <taxon>Craniata</taxon>
        <taxon>Vertebrata</taxon>
        <taxon>Euteleostomi</taxon>
        <taxon>Archelosauria</taxon>
        <taxon>Archosauria</taxon>
        <taxon>Dinosauria</taxon>
        <taxon>Saurischia</taxon>
        <taxon>Theropoda</taxon>
        <taxon>Coelurosauria</taxon>
        <taxon>Aves</taxon>
        <taxon>Neognathae</taxon>
        <taxon>Neoaves</taxon>
        <taxon>Telluraves</taxon>
        <taxon>Australaves</taxon>
        <taxon>Passeriformes</taxon>
        <taxon>Meliphagoidea</taxon>
        <taxon>Maluridae</taxon>
        <taxon>Malurus</taxon>
    </lineage>
</organism>
<evidence type="ECO:0000256" key="10">
    <source>
        <dbReference type="ARBA" id="ARBA00023187"/>
    </source>
</evidence>
<dbReference type="FunFam" id="1.10.10.790:FF:000003">
    <property type="entry name" value="Splicing factor, suppressor of white-apricot homolog"/>
    <property type="match status" value="1"/>
</dbReference>
<keyword evidence="6" id="KW-0694">RNA-binding</keyword>
<evidence type="ECO:0000256" key="7">
    <source>
        <dbReference type="ARBA" id="ARBA00022990"/>
    </source>
</evidence>
<evidence type="ECO:0000256" key="9">
    <source>
        <dbReference type="ARBA" id="ARBA00023163"/>
    </source>
</evidence>
<dbReference type="SUPFAM" id="SSF109905">
    <property type="entry name" value="Surp module (SWAP domain)"/>
    <property type="match status" value="2"/>
</dbReference>
<evidence type="ECO:0000313" key="17">
    <source>
        <dbReference type="Ensembl" id="ENSMCSP00000016113.1"/>
    </source>
</evidence>
<feature type="compositionally biased region" description="Basic residues" evidence="15">
    <location>
        <begin position="823"/>
        <end position="849"/>
    </location>
</feature>
<evidence type="ECO:0000256" key="2">
    <source>
        <dbReference type="ARBA" id="ARBA00022491"/>
    </source>
</evidence>
<feature type="compositionally biased region" description="Basic and acidic residues" evidence="15">
    <location>
        <begin position="253"/>
        <end position="265"/>
    </location>
</feature>
<sequence length="932" mass="103344">CFGAGGGGAVPGPPGGGGGGGGNSRVELLVFGYACKLFRDDEKAQYQEQGRHLIPWMGDPKIMIDRYDGRGHLHDLSEYDAEYSTWNRDYQLSEEEARIEALCDEERYLALHTDLLEEEARQEEEYKRLSEALAEDGTYNAVGFRYGSDYYDPSEPTEEEEHQPAKQRGKGELLFSVIPFGILTHCTTKMHAIIERTANFVCKQGAQFEIMLKAKQARNSQFDFLRFDHYLNPYYKFIQKAMKEGRYAAPSESKADEKKHSRVKSEEDDDDDDDDDGNYLHPSLFASKKCSRLEELMKPLKVVDPDHPLAALVRKAQSDNNSSTPQSADGAAVQTSQAEYSSDSTVAAMYYSYYMLPDGTYCLAPPPPGIDVAAYYNALPAGVTVSSATGVATVPPPPGTTPPPPPDTADSASGLTSTTTSASTIAPVVAIIPPPPDIQPVIDKLAEYVARNGVKFETSVRAKNDLRFEFLQPWHQYNAYYEFKKQFFLQKESGDNCQGVSSSEDVPAGSAGDEPSETRFADQHAPEDTSEPNAKGVPGTKKDVPPPKAVSDGKLVKASFAPISFAIKAKENDLLPLEKNRVKLDDDSDEEEEEAKEGQENANCASNHTAAVTTPCIAPEEKKPQLTQEELEAKQAKQKLEDRLAAAAREKLAQASKESKEKQLQAERKRKAALFLQTLKNPLAEAETEKIEENSFSSESVSSIPCPVTAIRTLPTLEVKQTERPSSRSRDPPRDEEKEKKRKKHKKRSRSRSRSPFKYHSSSKSRSRSHSKAKHSLPTAYRTVRHSRSRSRSPRRRAHTPERRRDDRSVPTAYRISNSPGNSRKRPRSKSPHEKKKKRRSRSRTKSRARSPSPSVSPGKPSTHKNSVHSTSVSPVESRESSQERSRGVSQEKDGQISSAIVSSVQSKITQDLMAKVRAMLAASKNIQTSAS</sequence>
<keyword evidence="18" id="KW-1185">Reference proteome</keyword>
<feature type="domain" description="SURP motif" evidence="16">
    <location>
        <begin position="193"/>
        <end position="235"/>
    </location>
</feature>
<evidence type="ECO:0000256" key="5">
    <source>
        <dbReference type="ARBA" id="ARBA00022737"/>
    </source>
</evidence>
<dbReference type="PANTHER" id="PTHR13161">
    <property type="entry name" value="SPLICING FACTOR SUPPRESSOR OF WHITE APRICOT"/>
    <property type="match status" value="1"/>
</dbReference>
<dbReference type="SMART" id="SM01141">
    <property type="entry name" value="DRY_EERY"/>
    <property type="match status" value="1"/>
</dbReference>
<keyword evidence="2" id="KW-0678">Repressor</keyword>
<dbReference type="InterPro" id="IPR019147">
    <property type="entry name" value="SWAP_N_domain"/>
</dbReference>
<evidence type="ECO:0000256" key="14">
    <source>
        <dbReference type="ARBA" id="ARBA00079562"/>
    </source>
</evidence>
<name>A0A8C5U307_9PASS</name>